<accession>A0A2A7UZ94</accession>
<feature type="domain" description="Anti sigma-E protein RseA N-terminal" evidence="1">
    <location>
        <begin position="8"/>
        <end position="90"/>
    </location>
</feature>
<dbReference type="EMBL" id="PDEA01000001">
    <property type="protein sequence ID" value="PEH90577.1"/>
    <property type="molecule type" value="Genomic_DNA"/>
</dbReference>
<dbReference type="PANTHER" id="PTHR38104">
    <property type="match status" value="1"/>
</dbReference>
<gene>
    <name evidence="2" type="ORF">CRM82_20005</name>
</gene>
<organism evidence="2 3">
    <name type="scientific">Comamonas terrigena</name>
    <dbReference type="NCBI Taxonomy" id="32013"/>
    <lineage>
        <taxon>Bacteria</taxon>
        <taxon>Pseudomonadati</taxon>
        <taxon>Pseudomonadota</taxon>
        <taxon>Betaproteobacteria</taxon>
        <taxon>Burkholderiales</taxon>
        <taxon>Comamonadaceae</taxon>
        <taxon>Comamonas</taxon>
    </lineage>
</organism>
<dbReference type="STRING" id="1219032.GCA_001515545_02114"/>
<dbReference type="Pfam" id="PF03872">
    <property type="entry name" value="RseA_N"/>
    <property type="match status" value="1"/>
</dbReference>
<reference evidence="3" key="1">
    <citation type="submission" date="2017-09" db="EMBL/GenBank/DDBJ databases">
        <title>FDA dAtabase for Regulatory Grade micrObial Sequences (FDA-ARGOS): Supporting development and validation of Infectious Disease Dx tests.</title>
        <authorList>
            <person name="Minogue T."/>
            <person name="Wolcott M."/>
            <person name="Wasieloski L."/>
            <person name="Aguilar W."/>
            <person name="Moore D."/>
            <person name="Tallon L."/>
            <person name="Sadzewicz L."/>
            <person name="Ott S."/>
            <person name="Zhao X."/>
            <person name="Nagaraj S."/>
            <person name="Vavikolanu K."/>
            <person name="Aluvathingal J."/>
            <person name="Nadendla S."/>
            <person name="Sichtig H."/>
        </authorList>
    </citation>
    <scope>NUCLEOTIDE SEQUENCE [LARGE SCALE GENOMIC DNA]</scope>
    <source>
        <strain evidence="3">FDAARGOS_394</strain>
    </source>
</reference>
<dbReference type="Proteomes" id="UP000220246">
    <property type="component" value="Unassembled WGS sequence"/>
</dbReference>
<dbReference type="InterPro" id="IPR036147">
    <property type="entry name" value="Anti-sigma_E_RseA_N_sf"/>
</dbReference>
<comment type="caution">
    <text evidence="2">The sequence shown here is derived from an EMBL/GenBank/DDBJ whole genome shotgun (WGS) entry which is preliminary data.</text>
</comment>
<keyword evidence="3" id="KW-1185">Reference proteome</keyword>
<dbReference type="InterPro" id="IPR005572">
    <property type="entry name" value="Anti-sigma_E_RseA_N"/>
</dbReference>
<dbReference type="CDD" id="cd16328">
    <property type="entry name" value="RseA_N"/>
    <property type="match status" value="1"/>
</dbReference>
<evidence type="ECO:0000259" key="1">
    <source>
        <dbReference type="Pfam" id="PF03872"/>
    </source>
</evidence>
<sequence>MTDDLKNKELLSALVDGELYGDELSQAVAWAEEGEGHASWQLYHLVGDVLRSPELAHHSQHDLLSGLRAQLAQEPPLSLQPAALEQLAPAQLPMTSAVQSLVRDPVANASVFRWKMAAGFASVAAVAAMGWNLVVVPAGTGSQLAQAPAASQASVQLAQGMPGAPMMSVPQTDGSVIAVATGNGSEVILRDPRLDELLAAHRQFGSKASLQMPADFLRNASFASTPVPAANRH</sequence>
<dbReference type="InterPro" id="IPR052383">
    <property type="entry name" value="Anti-sigma-E_RseA-like"/>
</dbReference>
<dbReference type="GeneID" id="80802919"/>
<name>A0A2A7UZ94_COMTR</name>
<evidence type="ECO:0000313" key="3">
    <source>
        <dbReference type="Proteomes" id="UP000220246"/>
    </source>
</evidence>
<protein>
    <submittedName>
        <fullName evidence="2">Anti-sigma factor</fullName>
    </submittedName>
</protein>
<evidence type="ECO:0000313" key="2">
    <source>
        <dbReference type="EMBL" id="PEH90577.1"/>
    </source>
</evidence>
<dbReference type="SUPFAM" id="SSF89069">
    <property type="entry name" value="N-terminal, cytoplasmic domain of anti-sigmaE factor RseA"/>
    <property type="match status" value="1"/>
</dbReference>
<dbReference type="AlphaFoldDB" id="A0A2A7UZ94"/>
<dbReference type="PANTHER" id="PTHR38104:SF1">
    <property type="entry name" value="ANTI-SIGMA-E FACTOR RSEA"/>
    <property type="match status" value="1"/>
</dbReference>
<dbReference type="OrthoDB" id="8561243at2"/>
<dbReference type="GO" id="GO:0016989">
    <property type="term" value="F:sigma factor antagonist activity"/>
    <property type="evidence" value="ECO:0007669"/>
    <property type="project" value="InterPro"/>
</dbReference>
<proteinExistence type="predicted"/>
<dbReference type="Gene3D" id="1.10.10.880">
    <property type="entry name" value="Anti sigma-E protein RseA, N-terminal domain"/>
    <property type="match status" value="1"/>
</dbReference>
<dbReference type="RefSeq" id="WP_066537131.1">
    <property type="nucleotide sequence ID" value="NZ_DALZSI010000035.1"/>
</dbReference>